<evidence type="ECO:0000313" key="10">
    <source>
        <dbReference type="Proteomes" id="UP000051672"/>
    </source>
</evidence>
<dbReference type="InterPro" id="IPR003004">
    <property type="entry name" value="GspF/PilC"/>
</dbReference>
<dbReference type="PATRIC" id="fig|1423727.3.peg.786"/>
<dbReference type="InterPro" id="IPR018076">
    <property type="entry name" value="T2SS_GspF_dom"/>
</dbReference>
<dbReference type="PANTHER" id="PTHR30012:SF0">
    <property type="entry name" value="TYPE II SECRETION SYSTEM PROTEIN F-RELATED"/>
    <property type="match status" value="1"/>
</dbReference>
<reference evidence="9 10" key="1">
    <citation type="journal article" date="2015" name="Genome Announc.">
        <title>Expanding the biotechnology potential of lactobacilli through comparative genomics of 213 strains and associated genera.</title>
        <authorList>
            <person name="Sun Z."/>
            <person name="Harris H.M."/>
            <person name="McCann A."/>
            <person name="Guo C."/>
            <person name="Argimon S."/>
            <person name="Zhang W."/>
            <person name="Yang X."/>
            <person name="Jeffery I.B."/>
            <person name="Cooney J.C."/>
            <person name="Kagawa T.F."/>
            <person name="Liu W."/>
            <person name="Song Y."/>
            <person name="Salvetti E."/>
            <person name="Wrobel A."/>
            <person name="Rasinkangas P."/>
            <person name="Parkhill J."/>
            <person name="Rea M.C."/>
            <person name="O'Sullivan O."/>
            <person name="Ritari J."/>
            <person name="Douillard F.P."/>
            <person name="Paul Ross R."/>
            <person name="Yang R."/>
            <person name="Briner A.E."/>
            <person name="Felis G.E."/>
            <person name="de Vos W.M."/>
            <person name="Barrangou R."/>
            <person name="Klaenhammer T.R."/>
            <person name="Caufield P.W."/>
            <person name="Cui Y."/>
            <person name="Zhang H."/>
            <person name="O'Toole P.W."/>
        </authorList>
    </citation>
    <scope>NUCLEOTIDE SEQUENCE [LARGE SCALE GENOMIC DNA]</scope>
    <source>
        <strain evidence="9 10">DSM 23927</strain>
    </source>
</reference>
<gene>
    <name evidence="9" type="ORF">FC34_GL000779</name>
</gene>
<accession>A0A0R2B2T5</accession>
<keyword evidence="4 7" id="KW-0812">Transmembrane</keyword>
<protein>
    <submittedName>
        <fullName evidence="9">Type II secretory pathway competence component</fullName>
    </submittedName>
</protein>
<feature type="transmembrane region" description="Helical" evidence="7">
    <location>
        <begin position="239"/>
        <end position="260"/>
    </location>
</feature>
<organism evidence="9 10">
    <name type="scientific">Lacticaseibacillus brantae DSM 23927</name>
    <dbReference type="NCBI Taxonomy" id="1423727"/>
    <lineage>
        <taxon>Bacteria</taxon>
        <taxon>Bacillati</taxon>
        <taxon>Bacillota</taxon>
        <taxon>Bacilli</taxon>
        <taxon>Lactobacillales</taxon>
        <taxon>Lactobacillaceae</taxon>
        <taxon>Lacticaseibacillus</taxon>
    </lineage>
</organism>
<evidence type="ECO:0000256" key="7">
    <source>
        <dbReference type="SAM" id="Phobius"/>
    </source>
</evidence>
<name>A0A0R2B2T5_9LACO</name>
<dbReference type="GO" id="GO:0005886">
    <property type="term" value="C:plasma membrane"/>
    <property type="evidence" value="ECO:0007669"/>
    <property type="project" value="UniProtKB-SubCell"/>
</dbReference>
<feature type="domain" description="Type II secretion system protein GspF" evidence="8">
    <location>
        <begin position="171"/>
        <end position="264"/>
    </location>
</feature>
<keyword evidence="3" id="KW-1003">Cell membrane</keyword>
<proteinExistence type="inferred from homology"/>
<feature type="transmembrane region" description="Helical" evidence="7">
    <location>
        <begin position="65"/>
        <end position="87"/>
    </location>
</feature>
<keyword evidence="10" id="KW-1185">Reference proteome</keyword>
<dbReference type="EMBL" id="AYZQ01000001">
    <property type="protein sequence ID" value="KRM73058.1"/>
    <property type="molecule type" value="Genomic_DNA"/>
</dbReference>
<dbReference type="PANTHER" id="PTHR30012">
    <property type="entry name" value="GENERAL SECRETION PATHWAY PROTEIN"/>
    <property type="match status" value="1"/>
</dbReference>
<dbReference type="STRING" id="1423727.FC34_GL000779"/>
<evidence type="ECO:0000256" key="3">
    <source>
        <dbReference type="ARBA" id="ARBA00022475"/>
    </source>
</evidence>
<dbReference type="AlphaFoldDB" id="A0A0R2B2T5"/>
<evidence type="ECO:0000256" key="6">
    <source>
        <dbReference type="ARBA" id="ARBA00023136"/>
    </source>
</evidence>
<evidence type="ECO:0000256" key="4">
    <source>
        <dbReference type="ARBA" id="ARBA00022692"/>
    </source>
</evidence>
<keyword evidence="6 7" id="KW-0472">Membrane</keyword>
<comment type="subcellular location">
    <subcellularLocation>
        <location evidence="1">Cell membrane</location>
        <topology evidence="1">Multi-pass membrane protein</topology>
    </subcellularLocation>
</comment>
<evidence type="ECO:0000313" key="9">
    <source>
        <dbReference type="EMBL" id="KRM73058.1"/>
    </source>
</evidence>
<evidence type="ECO:0000256" key="5">
    <source>
        <dbReference type="ARBA" id="ARBA00022989"/>
    </source>
</evidence>
<evidence type="ECO:0000259" key="8">
    <source>
        <dbReference type="Pfam" id="PF00482"/>
    </source>
</evidence>
<evidence type="ECO:0000256" key="2">
    <source>
        <dbReference type="ARBA" id="ARBA00005745"/>
    </source>
</evidence>
<dbReference type="Proteomes" id="UP000051672">
    <property type="component" value="Unassembled WGS sequence"/>
</dbReference>
<comment type="similarity">
    <text evidence="2">Belongs to the GSP F family.</text>
</comment>
<keyword evidence="5 7" id="KW-1133">Transmembrane helix</keyword>
<evidence type="ECO:0000256" key="1">
    <source>
        <dbReference type="ARBA" id="ARBA00004651"/>
    </source>
</evidence>
<sequence length="273" mass="30391">MVVAVQTALDEGRPLAEVLAKLKFTSVVVTQVALAEVHGQLALTLSIVSETLEMMSRQRQRLKQLMLYPVILLVLMLGLQVGVSVVILPSLGQAATIPIWPVGMIGGFGAVWCGWRILPVQRRLRIRLGSPIIGSIWRLFYQFEFLEGARLFIQAGQDLVTYGTYLATIPDLALQQVGHQISARLARGESLLNALKHPLVPEALLNLVTLGQSSERFTAAVKILTQQWFDRLQQKIERVIIWVQPVMFLGLGIQIVLTYLQVLAPMYQMMEVG</sequence>
<dbReference type="Pfam" id="PF00482">
    <property type="entry name" value="T2SSF"/>
    <property type="match status" value="2"/>
</dbReference>
<feature type="domain" description="Type II secretion system protein GspF" evidence="8">
    <location>
        <begin position="5"/>
        <end position="89"/>
    </location>
</feature>
<dbReference type="Gene3D" id="1.20.81.30">
    <property type="entry name" value="Type II secretion system (T2SS), domain F"/>
    <property type="match status" value="2"/>
</dbReference>
<feature type="transmembrane region" description="Helical" evidence="7">
    <location>
        <begin position="99"/>
        <end position="118"/>
    </location>
</feature>
<dbReference type="InterPro" id="IPR042094">
    <property type="entry name" value="T2SS_GspF_sf"/>
</dbReference>
<comment type="caution">
    <text evidence="9">The sequence shown here is derived from an EMBL/GenBank/DDBJ whole genome shotgun (WGS) entry which is preliminary data.</text>
</comment>